<feature type="signal peptide" evidence="1">
    <location>
        <begin position="1"/>
        <end position="46"/>
    </location>
</feature>
<keyword evidence="3" id="KW-1185">Reference proteome</keyword>
<accession>A0A8C1IHE7</accession>
<evidence type="ECO:0000313" key="3">
    <source>
        <dbReference type="Proteomes" id="UP000694427"/>
    </source>
</evidence>
<dbReference type="Ensembl" id="ENSCCRT00010019207.1">
    <property type="protein sequence ID" value="ENSCCRP00010017635.1"/>
    <property type="gene ID" value="ENSCCRG00010007534.1"/>
</dbReference>
<evidence type="ECO:0000256" key="1">
    <source>
        <dbReference type="SAM" id="SignalP"/>
    </source>
</evidence>
<reference evidence="2" key="1">
    <citation type="submission" date="2025-05" db="UniProtKB">
        <authorList>
            <consortium name="Ensembl"/>
        </authorList>
    </citation>
    <scope>IDENTIFICATION</scope>
</reference>
<feature type="chain" id="PRO_5044675299" evidence="1">
    <location>
        <begin position="47"/>
        <end position="114"/>
    </location>
</feature>
<dbReference type="Ensembl" id="ENSCCRT00015111248.1">
    <property type="protein sequence ID" value="ENSCCRP00015107817.1"/>
    <property type="gene ID" value="ENSCCRG00015042892.1"/>
</dbReference>
<dbReference type="AlphaFoldDB" id="A0A8C1IHE7"/>
<keyword evidence="1" id="KW-0732">Signal</keyword>
<proteinExistence type="predicted"/>
<dbReference type="Proteomes" id="UP000694700">
    <property type="component" value="Unplaced"/>
</dbReference>
<organism evidence="2 3">
    <name type="scientific">Cyprinus carpio</name>
    <name type="common">Common carp</name>
    <dbReference type="NCBI Taxonomy" id="7962"/>
    <lineage>
        <taxon>Eukaryota</taxon>
        <taxon>Metazoa</taxon>
        <taxon>Chordata</taxon>
        <taxon>Craniata</taxon>
        <taxon>Vertebrata</taxon>
        <taxon>Euteleostomi</taxon>
        <taxon>Actinopterygii</taxon>
        <taxon>Neopterygii</taxon>
        <taxon>Teleostei</taxon>
        <taxon>Ostariophysi</taxon>
        <taxon>Cypriniformes</taxon>
        <taxon>Cyprinidae</taxon>
        <taxon>Cyprininae</taxon>
        <taxon>Cyprinus</taxon>
    </lineage>
</organism>
<name>A0A8C1IHE7_CYPCA</name>
<sequence length="114" mass="13337">MSVKRELLYNINVRAVSRLARDAMSYNMRALGLIIITLLLLTAGEADDTDAQGWTCGYRGLCRKHCYAQEYMIGYHGCPRRYRYSNVLQWTSLLRLFCFDGYCMLHITLYNDLY</sequence>
<protein>
    <submittedName>
        <fullName evidence="2">Defensin, beta-like 3</fullName>
    </submittedName>
</protein>
<evidence type="ECO:0000313" key="2">
    <source>
        <dbReference type="Ensembl" id="ENSCCRP00010017635.1"/>
    </source>
</evidence>
<dbReference type="Proteomes" id="UP000694427">
    <property type="component" value="Unplaced"/>
</dbReference>